<reference evidence="1" key="1">
    <citation type="submission" date="2022-08" db="EMBL/GenBank/DDBJ databases">
        <authorList>
            <consortium name="DOE Joint Genome Institute"/>
            <person name="Min B."/>
            <person name="Riley R."/>
            <person name="Sierra-Patev S."/>
            <person name="Naranjo-Ortiz M."/>
            <person name="Looney B."/>
            <person name="Konkel Z."/>
            <person name="Slot J.C."/>
            <person name="Sakamoto Y."/>
            <person name="Steenwyk J.L."/>
            <person name="Rokas A."/>
            <person name="Carro J."/>
            <person name="Camarero S."/>
            <person name="Ferreira P."/>
            <person name="Molpeceres G."/>
            <person name="Ruiz-Duenas F.J."/>
            <person name="Serrano A."/>
            <person name="Henrissat B."/>
            <person name="Drula E."/>
            <person name="Hughes K.W."/>
            <person name="Mata J.L."/>
            <person name="Ishikawa N.K."/>
            <person name="Vargas-Isla R."/>
            <person name="Ushijima S."/>
            <person name="Smith C.A."/>
            <person name="Ahrendt S."/>
            <person name="Andreopoulos W."/>
            <person name="He G."/>
            <person name="Labutti K."/>
            <person name="Lipzen A."/>
            <person name="Ng V."/>
            <person name="Sandor L."/>
            <person name="Barry K."/>
            <person name="Martinez A.T."/>
            <person name="Xiao Y."/>
            <person name="Gibbons J.G."/>
            <person name="Terashima K."/>
            <person name="Hibbett D.S."/>
            <person name="Grigoriev I.V."/>
        </authorList>
    </citation>
    <scope>NUCLEOTIDE SEQUENCE</scope>
    <source>
        <strain evidence="1">Sp2 HRB7682 ss15</strain>
    </source>
</reference>
<name>A0A9W9DFG0_9AGAR</name>
<proteinExistence type="predicted"/>
<sequence>MLTPIRPLKRNLVLVFPALNPATNPAPQAQGLLSFHRPRHATPSKYLEINIGAFPPAETPTNGEPVCLSESSETLEILFQLVYPRRYPLLETLDFDALMLLADAAEKYEVFPAIYACRSEFRNFLQTNSKSVLAFAAMHDYRELVIRLAPTMLDLSIPELVNILPNNLFKPVFIMNPTSTQLNKPRKMFPNTIVETIPNGTDLYYGHYLKSWTNRVS</sequence>
<evidence type="ECO:0000313" key="2">
    <source>
        <dbReference type="Proteomes" id="UP001150238"/>
    </source>
</evidence>
<organism evidence="1 2">
    <name type="scientific">Lentinula lateritia</name>
    <dbReference type="NCBI Taxonomy" id="40482"/>
    <lineage>
        <taxon>Eukaryota</taxon>
        <taxon>Fungi</taxon>
        <taxon>Dikarya</taxon>
        <taxon>Basidiomycota</taxon>
        <taxon>Agaricomycotina</taxon>
        <taxon>Agaricomycetes</taxon>
        <taxon>Agaricomycetidae</taxon>
        <taxon>Agaricales</taxon>
        <taxon>Marasmiineae</taxon>
        <taxon>Omphalotaceae</taxon>
        <taxon>Lentinula</taxon>
    </lineage>
</organism>
<dbReference type="AlphaFoldDB" id="A0A9W9DFG0"/>
<accession>A0A9W9DFG0</accession>
<protein>
    <recommendedName>
        <fullName evidence="3">BTB domain-containing protein</fullName>
    </recommendedName>
</protein>
<comment type="caution">
    <text evidence="1">The sequence shown here is derived from an EMBL/GenBank/DDBJ whole genome shotgun (WGS) entry which is preliminary data.</text>
</comment>
<dbReference type="EMBL" id="JANVFS010000044">
    <property type="protein sequence ID" value="KAJ4466620.1"/>
    <property type="molecule type" value="Genomic_DNA"/>
</dbReference>
<gene>
    <name evidence="1" type="ORF">C8J55DRAFT_565617</name>
</gene>
<evidence type="ECO:0008006" key="3">
    <source>
        <dbReference type="Google" id="ProtNLM"/>
    </source>
</evidence>
<reference evidence="1" key="2">
    <citation type="journal article" date="2023" name="Proc. Natl. Acad. Sci. U.S.A.">
        <title>A global phylogenomic analysis of the shiitake genus Lentinula.</title>
        <authorList>
            <person name="Sierra-Patev S."/>
            <person name="Min B."/>
            <person name="Naranjo-Ortiz M."/>
            <person name="Looney B."/>
            <person name="Konkel Z."/>
            <person name="Slot J.C."/>
            <person name="Sakamoto Y."/>
            <person name="Steenwyk J.L."/>
            <person name="Rokas A."/>
            <person name="Carro J."/>
            <person name="Camarero S."/>
            <person name="Ferreira P."/>
            <person name="Molpeceres G."/>
            <person name="Ruiz-Duenas F.J."/>
            <person name="Serrano A."/>
            <person name="Henrissat B."/>
            <person name="Drula E."/>
            <person name="Hughes K.W."/>
            <person name="Mata J.L."/>
            <person name="Ishikawa N.K."/>
            <person name="Vargas-Isla R."/>
            <person name="Ushijima S."/>
            <person name="Smith C.A."/>
            <person name="Donoghue J."/>
            <person name="Ahrendt S."/>
            <person name="Andreopoulos W."/>
            <person name="He G."/>
            <person name="LaButti K."/>
            <person name="Lipzen A."/>
            <person name="Ng V."/>
            <person name="Riley R."/>
            <person name="Sandor L."/>
            <person name="Barry K."/>
            <person name="Martinez A.T."/>
            <person name="Xiao Y."/>
            <person name="Gibbons J.G."/>
            <person name="Terashima K."/>
            <person name="Grigoriev I.V."/>
            <person name="Hibbett D."/>
        </authorList>
    </citation>
    <scope>NUCLEOTIDE SEQUENCE</scope>
    <source>
        <strain evidence="1">Sp2 HRB7682 ss15</strain>
    </source>
</reference>
<evidence type="ECO:0000313" key="1">
    <source>
        <dbReference type="EMBL" id="KAJ4466620.1"/>
    </source>
</evidence>
<dbReference type="Proteomes" id="UP001150238">
    <property type="component" value="Unassembled WGS sequence"/>
</dbReference>